<sequence length="260" mass="29357">MSILSDALERTKRAATRRMLPVLLGDRFDPATVNPAAARHVSLFPQIGLGYNRVKKNANSTTVSILTELGTGRRLEDQSAKRSLRHLESASWPELRRARDMHFFVITRDPYSRVLSAFLNKFAKDSYQSDFRAFPLDRGGFSDFLKWLADGALTKDPHWDAQHKLIFAPLSAYDSVLRFEEFPDCFIDLLTRREIPVGRDLAQRMGQVNSQTRTRASAKLAEFYTPAAEALVTDLFASDFDLLSYKRGLSPKPVAAELTS</sequence>
<evidence type="ECO:0000256" key="5">
    <source>
        <dbReference type="ARBA" id="ARBA00023034"/>
    </source>
</evidence>
<comment type="subcellular location">
    <subcellularLocation>
        <location evidence="1">Golgi apparatus membrane</location>
        <topology evidence="1">Single-pass type II membrane protein</topology>
    </subcellularLocation>
</comment>
<protein>
    <submittedName>
        <fullName evidence="8">Sulfotransferase family 2 domain-containing protein</fullName>
    </submittedName>
</protein>
<gene>
    <name evidence="8" type="ORF">H7F16_11640</name>
</gene>
<dbReference type="GO" id="GO:0016051">
    <property type="term" value="P:carbohydrate biosynthetic process"/>
    <property type="evidence" value="ECO:0007669"/>
    <property type="project" value="InterPro"/>
</dbReference>
<dbReference type="InterPro" id="IPR018011">
    <property type="entry name" value="Carb_sulfotrans_8-10"/>
</dbReference>
<evidence type="ECO:0000256" key="7">
    <source>
        <dbReference type="ARBA" id="ARBA00023180"/>
    </source>
</evidence>
<dbReference type="InterPro" id="IPR005331">
    <property type="entry name" value="Sulfotransferase"/>
</dbReference>
<dbReference type="PANTHER" id="PTHR12137:SF54">
    <property type="entry name" value="CARBOHYDRATE SULFOTRANSFERASE"/>
    <property type="match status" value="1"/>
</dbReference>
<evidence type="ECO:0000256" key="6">
    <source>
        <dbReference type="ARBA" id="ARBA00023136"/>
    </source>
</evidence>
<comment type="caution">
    <text evidence="8">The sequence shown here is derived from an EMBL/GenBank/DDBJ whole genome shotgun (WGS) entry which is preliminary data.</text>
</comment>
<dbReference type="PANTHER" id="PTHR12137">
    <property type="entry name" value="CARBOHYDRATE SULFOTRANSFERASE"/>
    <property type="match status" value="1"/>
</dbReference>
<evidence type="ECO:0000313" key="8">
    <source>
        <dbReference type="EMBL" id="MBC2836159.1"/>
    </source>
</evidence>
<evidence type="ECO:0000256" key="2">
    <source>
        <dbReference type="ARBA" id="ARBA00022679"/>
    </source>
</evidence>
<dbReference type="Proteomes" id="UP000555411">
    <property type="component" value="Unassembled WGS sequence"/>
</dbReference>
<dbReference type="GO" id="GO:0016020">
    <property type="term" value="C:membrane"/>
    <property type="evidence" value="ECO:0007669"/>
    <property type="project" value="InterPro"/>
</dbReference>
<name>A0A842I951_9RHOB</name>
<keyword evidence="4" id="KW-1133">Transmembrane helix</keyword>
<keyword evidence="5" id="KW-0333">Golgi apparatus</keyword>
<keyword evidence="3" id="KW-0812">Transmembrane</keyword>
<evidence type="ECO:0000256" key="1">
    <source>
        <dbReference type="ARBA" id="ARBA00004323"/>
    </source>
</evidence>
<dbReference type="Pfam" id="PF03567">
    <property type="entry name" value="Sulfotransfer_2"/>
    <property type="match status" value="1"/>
</dbReference>
<reference evidence="8 9" key="1">
    <citation type="journal article" date="2017" name="Int. J. Syst. Evol. Microbiol.">
        <title>Gemmobacter straminiformis sp. nov., isolated from an artificial fountain.</title>
        <authorList>
            <person name="Kang J.Y."/>
            <person name="Kim M.J."/>
            <person name="Chun J."/>
            <person name="Son K.P."/>
            <person name="Jahng K.Y."/>
        </authorList>
    </citation>
    <scope>NUCLEOTIDE SEQUENCE [LARGE SCALE GENOMIC DNA]</scope>
    <source>
        <strain evidence="8 9">CAM-8</strain>
    </source>
</reference>
<dbReference type="EMBL" id="JACLQD010000003">
    <property type="protein sequence ID" value="MBC2836159.1"/>
    <property type="molecule type" value="Genomic_DNA"/>
</dbReference>
<dbReference type="AlphaFoldDB" id="A0A842I951"/>
<evidence type="ECO:0000256" key="4">
    <source>
        <dbReference type="ARBA" id="ARBA00022989"/>
    </source>
</evidence>
<keyword evidence="6" id="KW-0472">Membrane</keyword>
<evidence type="ECO:0000313" key="9">
    <source>
        <dbReference type="Proteomes" id="UP000555411"/>
    </source>
</evidence>
<organism evidence="8 9">
    <name type="scientific">Paragemmobacter straminiformis</name>
    <dbReference type="NCBI Taxonomy" id="2045119"/>
    <lineage>
        <taxon>Bacteria</taxon>
        <taxon>Pseudomonadati</taxon>
        <taxon>Pseudomonadota</taxon>
        <taxon>Alphaproteobacteria</taxon>
        <taxon>Rhodobacterales</taxon>
        <taxon>Paracoccaceae</taxon>
        <taxon>Paragemmobacter</taxon>
    </lineage>
</organism>
<keyword evidence="7" id="KW-0325">Glycoprotein</keyword>
<evidence type="ECO:0000256" key="3">
    <source>
        <dbReference type="ARBA" id="ARBA00022692"/>
    </source>
</evidence>
<accession>A0A842I951</accession>
<proteinExistence type="predicted"/>
<dbReference type="GO" id="GO:0008146">
    <property type="term" value="F:sulfotransferase activity"/>
    <property type="evidence" value="ECO:0007669"/>
    <property type="project" value="InterPro"/>
</dbReference>
<keyword evidence="2 8" id="KW-0808">Transferase</keyword>
<keyword evidence="9" id="KW-1185">Reference proteome</keyword>
<dbReference type="RefSeq" id="WP_185797772.1">
    <property type="nucleotide sequence ID" value="NZ_JACLQD010000003.1"/>
</dbReference>